<comment type="subcellular location">
    <subcellularLocation>
        <location evidence="1 8">Cell membrane</location>
        <topology evidence="1 8">Multi-pass membrane protein</topology>
    </subcellularLocation>
</comment>
<evidence type="ECO:0000256" key="3">
    <source>
        <dbReference type="ARBA" id="ARBA00022448"/>
    </source>
</evidence>
<feature type="transmembrane region" description="Helical" evidence="8">
    <location>
        <begin position="223"/>
        <end position="242"/>
    </location>
</feature>
<dbReference type="Pfam" id="PF01925">
    <property type="entry name" value="TauE"/>
    <property type="match status" value="1"/>
</dbReference>
<keyword evidence="3" id="KW-0813">Transport</keyword>
<evidence type="ECO:0000256" key="5">
    <source>
        <dbReference type="ARBA" id="ARBA00022692"/>
    </source>
</evidence>
<organism evidence="9 10">
    <name type="scientific">Prevotella aff. ruminicola Tc2-24</name>
    <dbReference type="NCBI Taxonomy" id="81582"/>
    <lineage>
        <taxon>Bacteria</taxon>
        <taxon>Pseudomonadati</taxon>
        <taxon>Bacteroidota</taxon>
        <taxon>Bacteroidia</taxon>
        <taxon>Bacteroidales</taxon>
        <taxon>Prevotellaceae</taxon>
        <taxon>Prevotella</taxon>
    </lineage>
</organism>
<sequence length="243" mass="26955">MMSSIVIAIFLLSIGASFVQRTTGFGFGIFIMTMLPFFLPTYGEATTLSGLLAITTSAVIVWRLREYVTWLRLWPILLTFMIVSTIAIFALTRIDDHILRLILGMALIIISIYFAVFSQQIKLPTTKHVQVGAGTLSGLMGGFFGMQGPPAVLYFIQSEPTKEHYMAMAQTYFLIGNVMMTFVRAYNGFLTTTVLTDYLFGLGGVIIGTCLGAFVFKHIPNRTFRYIVYAYIAISGVIILLSS</sequence>
<feature type="transmembrane region" description="Helical" evidence="8">
    <location>
        <begin position="71"/>
        <end position="92"/>
    </location>
</feature>
<feature type="transmembrane region" description="Helical" evidence="8">
    <location>
        <begin position="198"/>
        <end position="216"/>
    </location>
</feature>
<evidence type="ECO:0000256" key="6">
    <source>
        <dbReference type="ARBA" id="ARBA00022989"/>
    </source>
</evidence>
<protein>
    <recommendedName>
        <fullName evidence="8">Probable membrane transporter protein</fullName>
    </recommendedName>
</protein>
<dbReference type="InterPro" id="IPR002781">
    <property type="entry name" value="TM_pro_TauE-like"/>
</dbReference>
<keyword evidence="6 8" id="KW-1133">Transmembrane helix</keyword>
<feature type="transmembrane region" description="Helical" evidence="8">
    <location>
        <begin position="98"/>
        <end position="117"/>
    </location>
</feature>
<keyword evidence="5 8" id="KW-0812">Transmembrane</keyword>
<keyword evidence="10" id="KW-1185">Reference proteome</keyword>
<proteinExistence type="inferred from homology"/>
<dbReference type="EMBL" id="FOIQ01000005">
    <property type="protein sequence ID" value="SEW20852.1"/>
    <property type="molecule type" value="Genomic_DNA"/>
</dbReference>
<feature type="transmembrane region" description="Helical" evidence="8">
    <location>
        <begin position="165"/>
        <end position="186"/>
    </location>
</feature>
<evidence type="ECO:0000256" key="2">
    <source>
        <dbReference type="ARBA" id="ARBA00009142"/>
    </source>
</evidence>
<reference evidence="9 10" key="1">
    <citation type="submission" date="2016-10" db="EMBL/GenBank/DDBJ databases">
        <authorList>
            <person name="de Groot N.N."/>
        </authorList>
    </citation>
    <scope>NUCLEOTIDE SEQUENCE [LARGE SCALE GENOMIC DNA]</scope>
    <source>
        <strain evidence="9 10">TC2-24</strain>
    </source>
</reference>
<dbReference type="PANTHER" id="PTHR30269:SF37">
    <property type="entry name" value="MEMBRANE TRANSPORTER PROTEIN"/>
    <property type="match status" value="1"/>
</dbReference>
<comment type="similarity">
    <text evidence="2 8">Belongs to the 4-toluene sulfonate uptake permease (TSUP) (TC 2.A.102) family.</text>
</comment>
<gene>
    <name evidence="9" type="ORF">SAMN04487850_2150</name>
</gene>
<dbReference type="InterPro" id="IPR052017">
    <property type="entry name" value="TSUP"/>
</dbReference>
<dbReference type="PANTHER" id="PTHR30269">
    <property type="entry name" value="TRANSMEMBRANE PROTEIN YFCA"/>
    <property type="match status" value="1"/>
</dbReference>
<evidence type="ECO:0000256" key="8">
    <source>
        <dbReference type="RuleBase" id="RU363041"/>
    </source>
</evidence>
<feature type="transmembrane region" description="Helical" evidence="8">
    <location>
        <begin position="45"/>
        <end position="64"/>
    </location>
</feature>
<evidence type="ECO:0000256" key="1">
    <source>
        <dbReference type="ARBA" id="ARBA00004651"/>
    </source>
</evidence>
<accession>A0A1I0Q231</accession>
<evidence type="ECO:0000256" key="7">
    <source>
        <dbReference type="ARBA" id="ARBA00023136"/>
    </source>
</evidence>
<dbReference type="Proteomes" id="UP000199373">
    <property type="component" value="Unassembled WGS sequence"/>
</dbReference>
<evidence type="ECO:0000313" key="9">
    <source>
        <dbReference type="EMBL" id="SEW20852.1"/>
    </source>
</evidence>
<dbReference type="AlphaFoldDB" id="A0A1I0Q231"/>
<name>A0A1I0Q231_9BACT</name>
<keyword evidence="4 8" id="KW-1003">Cell membrane</keyword>
<dbReference type="RefSeq" id="WP_091916515.1">
    <property type="nucleotide sequence ID" value="NZ_FOIQ01000005.1"/>
</dbReference>
<dbReference type="GO" id="GO:0005886">
    <property type="term" value="C:plasma membrane"/>
    <property type="evidence" value="ECO:0007669"/>
    <property type="project" value="UniProtKB-SubCell"/>
</dbReference>
<evidence type="ECO:0000256" key="4">
    <source>
        <dbReference type="ARBA" id="ARBA00022475"/>
    </source>
</evidence>
<keyword evidence="7 8" id="KW-0472">Membrane</keyword>
<evidence type="ECO:0000313" key="10">
    <source>
        <dbReference type="Proteomes" id="UP000199373"/>
    </source>
</evidence>